<dbReference type="Pfam" id="PF00126">
    <property type="entry name" value="HTH_1"/>
    <property type="match status" value="1"/>
</dbReference>
<name>A0ABY9WSR0_9BACT</name>
<dbReference type="PROSITE" id="PS50931">
    <property type="entry name" value="HTH_LYSR"/>
    <property type="match status" value="1"/>
</dbReference>
<dbReference type="CDD" id="cd08447">
    <property type="entry name" value="PBP2_LTTR_aromatics_like_1"/>
    <property type="match status" value="1"/>
</dbReference>
<gene>
    <name evidence="6" type="ORF">F0U60_12120</name>
</gene>
<evidence type="ECO:0000256" key="2">
    <source>
        <dbReference type="ARBA" id="ARBA00023015"/>
    </source>
</evidence>
<keyword evidence="3" id="KW-0238">DNA-binding</keyword>
<evidence type="ECO:0000313" key="6">
    <source>
        <dbReference type="EMBL" id="WNG44752.1"/>
    </source>
</evidence>
<sequence length="315" mass="34456">MFEFSQLRCFVAVAEELHFGRAATRLSMTQPPLSRQVQLLEHNLRTQLFERTSRTVKLTPAGRSFLPEARRLLNLAESAAFSAQRVASGDAGTLTLGFTAASGYSYLPSLISSLRSRLPGVDLVLKELVTAAQVEALMSKQLDVGLVRVPVNHRDFASRCVLREPLIAAIPRTHPLASQPFATLRDFEHQPFIMYSPYEAQYLHNLVLSLFGRAGVAPRYVQNMSQIHSILALVRAEMGMALVPEAAAALNFDGVVFKAVEMEPARPVELFLTWSRTNDNPVLGAFLETVFATSGAEPEARSGTAGATRSASRAS</sequence>
<proteinExistence type="inferred from homology"/>
<evidence type="ECO:0000256" key="4">
    <source>
        <dbReference type="ARBA" id="ARBA00023163"/>
    </source>
</evidence>
<keyword evidence="2" id="KW-0805">Transcription regulation</keyword>
<dbReference type="Proteomes" id="UP001611383">
    <property type="component" value="Chromosome"/>
</dbReference>
<keyword evidence="7" id="KW-1185">Reference proteome</keyword>
<dbReference type="Gene3D" id="1.10.10.10">
    <property type="entry name" value="Winged helix-like DNA-binding domain superfamily/Winged helix DNA-binding domain"/>
    <property type="match status" value="1"/>
</dbReference>
<dbReference type="PANTHER" id="PTHR30346">
    <property type="entry name" value="TRANSCRIPTIONAL DUAL REGULATOR HCAR-RELATED"/>
    <property type="match status" value="1"/>
</dbReference>
<keyword evidence="4" id="KW-0804">Transcription</keyword>
<comment type="similarity">
    <text evidence="1">Belongs to the LysR transcriptional regulatory family.</text>
</comment>
<evidence type="ECO:0000259" key="5">
    <source>
        <dbReference type="PROSITE" id="PS50931"/>
    </source>
</evidence>
<feature type="domain" description="HTH lysR-type" evidence="5">
    <location>
        <begin position="2"/>
        <end position="59"/>
    </location>
</feature>
<dbReference type="InterPro" id="IPR036390">
    <property type="entry name" value="WH_DNA-bd_sf"/>
</dbReference>
<dbReference type="PRINTS" id="PR00039">
    <property type="entry name" value="HTHLYSR"/>
</dbReference>
<organism evidence="6 7">
    <name type="scientific">Archangium minus</name>
    <dbReference type="NCBI Taxonomy" id="83450"/>
    <lineage>
        <taxon>Bacteria</taxon>
        <taxon>Pseudomonadati</taxon>
        <taxon>Myxococcota</taxon>
        <taxon>Myxococcia</taxon>
        <taxon>Myxococcales</taxon>
        <taxon>Cystobacterineae</taxon>
        <taxon>Archangiaceae</taxon>
        <taxon>Archangium</taxon>
    </lineage>
</organism>
<reference evidence="6 7" key="1">
    <citation type="submission" date="2019-08" db="EMBL/GenBank/DDBJ databases">
        <title>Archangium and Cystobacter genomes.</title>
        <authorList>
            <person name="Chen I.-C.K."/>
            <person name="Wielgoss S."/>
        </authorList>
    </citation>
    <scope>NUCLEOTIDE SEQUENCE [LARGE SCALE GENOMIC DNA]</scope>
    <source>
        <strain evidence="6 7">Cbm 6</strain>
    </source>
</reference>
<evidence type="ECO:0000256" key="1">
    <source>
        <dbReference type="ARBA" id="ARBA00009437"/>
    </source>
</evidence>
<dbReference type="SUPFAM" id="SSF46785">
    <property type="entry name" value="Winged helix' DNA-binding domain"/>
    <property type="match status" value="1"/>
</dbReference>
<dbReference type="InterPro" id="IPR005119">
    <property type="entry name" value="LysR_subst-bd"/>
</dbReference>
<accession>A0ABY9WSR0</accession>
<dbReference type="EMBL" id="CP043494">
    <property type="protein sequence ID" value="WNG44752.1"/>
    <property type="molecule type" value="Genomic_DNA"/>
</dbReference>
<protein>
    <submittedName>
        <fullName evidence="6">LysR family transcriptional regulator</fullName>
    </submittedName>
</protein>
<dbReference type="PANTHER" id="PTHR30346:SF0">
    <property type="entry name" value="HCA OPERON TRANSCRIPTIONAL ACTIVATOR HCAR"/>
    <property type="match status" value="1"/>
</dbReference>
<dbReference type="Gene3D" id="3.40.190.10">
    <property type="entry name" value="Periplasmic binding protein-like II"/>
    <property type="match status" value="2"/>
</dbReference>
<dbReference type="InterPro" id="IPR036388">
    <property type="entry name" value="WH-like_DNA-bd_sf"/>
</dbReference>
<evidence type="ECO:0000313" key="7">
    <source>
        <dbReference type="Proteomes" id="UP001611383"/>
    </source>
</evidence>
<evidence type="ECO:0000256" key="3">
    <source>
        <dbReference type="ARBA" id="ARBA00023125"/>
    </source>
</evidence>
<dbReference type="RefSeq" id="WP_395818225.1">
    <property type="nucleotide sequence ID" value="NZ_CP043494.1"/>
</dbReference>
<dbReference type="SUPFAM" id="SSF53850">
    <property type="entry name" value="Periplasmic binding protein-like II"/>
    <property type="match status" value="1"/>
</dbReference>
<dbReference type="InterPro" id="IPR000847">
    <property type="entry name" value="LysR_HTH_N"/>
</dbReference>
<dbReference type="Pfam" id="PF03466">
    <property type="entry name" value="LysR_substrate"/>
    <property type="match status" value="1"/>
</dbReference>